<protein>
    <recommendedName>
        <fullName evidence="1">Aminoglycoside phosphotransferase domain-containing protein</fullName>
    </recommendedName>
</protein>
<dbReference type="InterPro" id="IPR002575">
    <property type="entry name" value="Aminoglycoside_PTrfase"/>
</dbReference>
<accession>A0ABP9GM48</accession>
<organism evidence="2 3">
    <name type="scientific">Yinghuangia aomiensis</name>
    <dbReference type="NCBI Taxonomy" id="676205"/>
    <lineage>
        <taxon>Bacteria</taxon>
        <taxon>Bacillati</taxon>
        <taxon>Actinomycetota</taxon>
        <taxon>Actinomycetes</taxon>
        <taxon>Kitasatosporales</taxon>
        <taxon>Streptomycetaceae</taxon>
        <taxon>Yinghuangia</taxon>
    </lineage>
</organism>
<keyword evidence="3" id="KW-1185">Reference proteome</keyword>
<evidence type="ECO:0000313" key="3">
    <source>
        <dbReference type="Proteomes" id="UP001500466"/>
    </source>
</evidence>
<proteinExistence type="predicted"/>
<dbReference type="Proteomes" id="UP001500466">
    <property type="component" value="Unassembled WGS sequence"/>
</dbReference>
<gene>
    <name evidence="2" type="ORF">GCM10023205_04830</name>
</gene>
<evidence type="ECO:0000259" key="1">
    <source>
        <dbReference type="Pfam" id="PF01636"/>
    </source>
</evidence>
<comment type="caution">
    <text evidence="2">The sequence shown here is derived from an EMBL/GenBank/DDBJ whole genome shotgun (WGS) entry which is preliminary data.</text>
</comment>
<dbReference type="SUPFAM" id="SSF56112">
    <property type="entry name" value="Protein kinase-like (PK-like)"/>
    <property type="match status" value="1"/>
</dbReference>
<dbReference type="InterPro" id="IPR011009">
    <property type="entry name" value="Kinase-like_dom_sf"/>
</dbReference>
<name>A0ABP9GM48_9ACTN</name>
<dbReference type="RefSeq" id="WP_345673514.1">
    <property type="nucleotide sequence ID" value="NZ_BAABHS010000001.1"/>
</dbReference>
<evidence type="ECO:0000313" key="2">
    <source>
        <dbReference type="EMBL" id="GAA4947873.1"/>
    </source>
</evidence>
<reference evidence="3" key="1">
    <citation type="journal article" date="2019" name="Int. J. Syst. Evol. Microbiol.">
        <title>The Global Catalogue of Microorganisms (GCM) 10K type strain sequencing project: providing services to taxonomists for standard genome sequencing and annotation.</title>
        <authorList>
            <consortium name="The Broad Institute Genomics Platform"/>
            <consortium name="The Broad Institute Genome Sequencing Center for Infectious Disease"/>
            <person name="Wu L."/>
            <person name="Ma J."/>
        </authorList>
    </citation>
    <scope>NUCLEOTIDE SEQUENCE [LARGE SCALE GENOMIC DNA]</scope>
    <source>
        <strain evidence="3">JCM 17986</strain>
    </source>
</reference>
<dbReference type="EMBL" id="BAABHS010000001">
    <property type="protein sequence ID" value="GAA4947873.1"/>
    <property type="molecule type" value="Genomic_DNA"/>
</dbReference>
<feature type="domain" description="Aminoglycoside phosphotransferase" evidence="1">
    <location>
        <begin position="30"/>
        <end position="246"/>
    </location>
</feature>
<dbReference type="Pfam" id="PF01636">
    <property type="entry name" value="APH"/>
    <property type="match status" value="1"/>
</dbReference>
<sequence>MPDTATTAAGGTWLRGVLAEHYGLPHATEIERFAEGTETDNFTVLVHPTGERYFAKVRRPGYSHDYQARMLALERQARLSTRARLPAPKTLADGQGRLLVPVGGRAVSVQDFVSDAHTSRTVWTSDEAAEVGSVLGQFHRWLAGRPTTDSGGVPVPELWWTKPPSTSIARARQAVDAIRVLQRDGRATDADAVRLDQLRTRVKDIERHHGRLAEGLPPVVRQLVHGDFTRSNLLMRGHRVAAVLDPRIRVLPAAWELGRIAFDPLTVAESDTDAWLATAVAMVTAYRDANPRLVPEQVAACARMALLHALLSTYGVYEHYLDPDPVDQTGVDLYWDRRARMVVSLLEHLDTVEGELAAAAQASPRRTWSNP</sequence>
<dbReference type="Gene3D" id="3.90.1200.10">
    <property type="match status" value="1"/>
</dbReference>